<protein>
    <recommendedName>
        <fullName evidence="9">PGG domain-containing protein</fullName>
    </recommendedName>
</protein>
<name>A0ABD3GJ76_9MARC</name>
<gene>
    <name evidence="10" type="ORF">R1sor_022204</name>
</gene>
<dbReference type="InterPro" id="IPR026961">
    <property type="entry name" value="PGG_dom"/>
</dbReference>
<comment type="caution">
    <text evidence="10">The sequence shown here is derived from an EMBL/GenBank/DDBJ whole genome shotgun (WGS) entry which is preliminary data.</text>
</comment>
<comment type="subcellular location">
    <subcellularLocation>
        <location evidence="1">Membrane</location>
        <topology evidence="1">Multi-pass membrane protein</topology>
    </subcellularLocation>
</comment>
<feature type="domain" description="PGG" evidence="9">
    <location>
        <begin position="690"/>
        <end position="806"/>
    </location>
</feature>
<dbReference type="PROSITE" id="PS50297">
    <property type="entry name" value="ANK_REP_REGION"/>
    <property type="match status" value="1"/>
</dbReference>
<accession>A0ABD3GJ76</accession>
<dbReference type="SUPFAM" id="SSF48403">
    <property type="entry name" value="Ankyrin repeat"/>
    <property type="match status" value="1"/>
</dbReference>
<dbReference type="Pfam" id="PF12796">
    <property type="entry name" value="Ank_2"/>
    <property type="match status" value="1"/>
</dbReference>
<dbReference type="GO" id="GO:0016020">
    <property type="term" value="C:membrane"/>
    <property type="evidence" value="ECO:0007669"/>
    <property type="project" value="UniProtKB-SubCell"/>
</dbReference>
<evidence type="ECO:0000256" key="6">
    <source>
        <dbReference type="ARBA" id="ARBA00023136"/>
    </source>
</evidence>
<dbReference type="InterPro" id="IPR036770">
    <property type="entry name" value="Ankyrin_rpt-contain_sf"/>
</dbReference>
<keyword evidence="2 8" id="KW-0812">Transmembrane</keyword>
<dbReference type="PROSITE" id="PS50088">
    <property type="entry name" value="ANK_REPEAT"/>
    <property type="match status" value="1"/>
</dbReference>
<feature type="transmembrane region" description="Helical" evidence="8">
    <location>
        <begin position="740"/>
        <end position="761"/>
    </location>
</feature>
<dbReference type="Gene3D" id="1.25.40.20">
    <property type="entry name" value="Ankyrin repeat-containing domain"/>
    <property type="match status" value="1"/>
</dbReference>
<dbReference type="InterPro" id="IPR002110">
    <property type="entry name" value="Ankyrin_rpt"/>
</dbReference>
<feature type="repeat" description="ANK" evidence="7">
    <location>
        <begin position="543"/>
        <end position="568"/>
    </location>
</feature>
<evidence type="ECO:0000256" key="3">
    <source>
        <dbReference type="ARBA" id="ARBA00022737"/>
    </source>
</evidence>
<dbReference type="EMBL" id="JBJQOH010000007">
    <property type="protein sequence ID" value="KAL3679248.1"/>
    <property type="molecule type" value="Genomic_DNA"/>
</dbReference>
<dbReference type="Pfam" id="PF13962">
    <property type="entry name" value="PGG"/>
    <property type="match status" value="1"/>
</dbReference>
<evidence type="ECO:0000256" key="4">
    <source>
        <dbReference type="ARBA" id="ARBA00022989"/>
    </source>
</evidence>
<dbReference type="PANTHER" id="PTHR24186:SF38">
    <property type="entry name" value="ANKYRIN REPEAT FAMILY PROTEIN"/>
    <property type="match status" value="1"/>
</dbReference>
<keyword evidence="5 7" id="KW-0040">ANK repeat</keyword>
<dbReference type="Proteomes" id="UP001633002">
    <property type="component" value="Unassembled WGS sequence"/>
</dbReference>
<evidence type="ECO:0000256" key="7">
    <source>
        <dbReference type="PROSITE-ProRule" id="PRU00023"/>
    </source>
</evidence>
<feature type="transmembrane region" description="Helical" evidence="8">
    <location>
        <begin position="782"/>
        <end position="807"/>
    </location>
</feature>
<dbReference type="AlphaFoldDB" id="A0ABD3GJ76"/>
<evidence type="ECO:0000256" key="2">
    <source>
        <dbReference type="ARBA" id="ARBA00022692"/>
    </source>
</evidence>
<keyword evidence="4 8" id="KW-1133">Transmembrane helix</keyword>
<evidence type="ECO:0000256" key="5">
    <source>
        <dbReference type="ARBA" id="ARBA00023043"/>
    </source>
</evidence>
<dbReference type="PANTHER" id="PTHR24186">
    <property type="entry name" value="PROTEIN PHOSPHATASE 1 REGULATORY SUBUNIT"/>
    <property type="match status" value="1"/>
</dbReference>
<proteinExistence type="predicted"/>
<evidence type="ECO:0000256" key="1">
    <source>
        <dbReference type="ARBA" id="ARBA00004141"/>
    </source>
</evidence>
<keyword evidence="11" id="KW-1185">Reference proteome</keyword>
<reference evidence="10 11" key="1">
    <citation type="submission" date="2024-09" db="EMBL/GenBank/DDBJ databases">
        <title>Chromosome-scale assembly of Riccia sorocarpa.</title>
        <authorList>
            <person name="Paukszto L."/>
        </authorList>
    </citation>
    <scope>NUCLEOTIDE SEQUENCE [LARGE SCALE GENOMIC DNA]</scope>
    <source>
        <strain evidence="10">LP-2024</strain>
        <tissue evidence="10">Aerial parts of the thallus</tissue>
    </source>
</reference>
<evidence type="ECO:0000313" key="10">
    <source>
        <dbReference type="EMBL" id="KAL3679248.1"/>
    </source>
</evidence>
<evidence type="ECO:0000256" key="8">
    <source>
        <dbReference type="SAM" id="Phobius"/>
    </source>
</evidence>
<feature type="transmembrane region" description="Helical" evidence="8">
    <location>
        <begin position="819"/>
        <end position="841"/>
    </location>
</feature>
<evidence type="ECO:0000259" key="9">
    <source>
        <dbReference type="Pfam" id="PF13962"/>
    </source>
</evidence>
<sequence>MQLEGTEELKSEAGWILALYLENVRQLSTLLAEEPRLVNIRAHGSFNVLHLAVRNDWYGLVLQIAEIFSPCSDPSRLPVLQPEMLRDLLIEKENQDRLVTSRSYKSGLDVFAMACINCHLQMNSLLFRLYRFCAHLFDEDHPYCTELISRSPDPEYSGGRYPVDDLIVELHWANPKDDHDRNPHREKLIKICETIWPDLIQWFRLERAPNMVSSLASAGDLSELPSLVVLWMVESPFLPLSEYMVLKLCERRGNLTYSLDDYLTVVPRFKDEILQYRGEIPFVKYLLTIHDTRRTVFHYLVVHGGGELRFLLDSFLDVASQTRFINRGGASLHVGAGSDFITELRSCFSMLDSSGRTALDVWLASPTRAESPEGLEEKDLLSIFRVFQPFDLQIKRGPPNWQWSGKDVGYEINYKAVHDFNGLFSCDSYRVCWEPLLYTAAAVVISSPHYGNEERLMKMKLLLDFPEFLPHGFYNRPKVQGGCNDLSHAVESLEHLTPLQHAVLMGDSAMVRLLAKDNRAYDPARFKNRFKNRKMEGSGVLSRDRSALHVAAGQGSPEMIRIFLDSGAFDSCYRDDRGDTALHSAAHSSRPVFLPVMLVDFVRIPKSKVHAQEFYLDRKGLQTVVLPVEQVKQQEARYRGCLSMLLQAGVDIWQVNDENEVASLHEGASPEYSLWWYDKLDSETLQQTTKLTSAANAMSVTAALVATASYIGPLQPPLGYGSDGNDLVDKVQADFLSVRVFIVCNTLGFYLALVAIMLSLTPSLPMPQESMLVELKRIRRSVTLGLVSLIMAVVTILIAFASASIAVIPKSWNDEGLTWSTLGLGGLMCLVVLALCIVRALRLMFHESHTIREFYRRWVYI</sequence>
<dbReference type="SMART" id="SM00248">
    <property type="entry name" value="ANK"/>
    <property type="match status" value="3"/>
</dbReference>
<keyword evidence="6 8" id="KW-0472">Membrane</keyword>
<keyword evidence="3" id="KW-0677">Repeat</keyword>
<evidence type="ECO:0000313" key="11">
    <source>
        <dbReference type="Proteomes" id="UP001633002"/>
    </source>
</evidence>
<organism evidence="10 11">
    <name type="scientific">Riccia sorocarpa</name>
    <dbReference type="NCBI Taxonomy" id="122646"/>
    <lineage>
        <taxon>Eukaryota</taxon>
        <taxon>Viridiplantae</taxon>
        <taxon>Streptophyta</taxon>
        <taxon>Embryophyta</taxon>
        <taxon>Marchantiophyta</taxon>
        <taxon>Marchantiopsida</taxon>
        <taxon>Marchantiidae</taxon>
        <taxon>Marchantiales</taxon>
        <taxon>Ricciaceae</taxon>
        <taxon>Riccia</taxon>
    </lineage>
</organism>